<feature type="domain" description="DUF397" evidence="2">
    <location>
        <begin position="21"/>
        <end position="75"/>
    </location>
</feature>
<dbReference type="EMBL" id="BAAABX010000027">
    <property type="protein sequence ID" value="GAA0403781.1"/>
    <property type="molecule type" value="Genomic_DNA"/>
</dbReference>
<organism evidence="3 4">
    <name type="scientific">Streptomyces luteireticuli</name>
    <dbReference type="NCBI Taxonomy" id="173858"/>
    <lineage>
        <taxon>Bacteria</taxon>
        <taxon>Bacillati</taxon>
        <taxon>Actinomycetota</taxon>
        <taxon>Actinomycetes</taxon>
        <taxon>Kitasatosporales</taxon>
        <taxon>Streptomycetaceae</taxon>
        <taxon>Streptomyces</taxon>
    </lineage>
</organism>
<reference evidence="4" key="1">
    <citation type="journal article" date="2019" name="Int. J. Syst. Evol. Microbiol.">
        <title>The Global Catalogue of Microorganisms (GCM) 10K type strain sequencing project: providing services to taxonomists for standard genome sequencing and annotation.</title>
        <authorList>
            <consortium name="The Broad Institute Genomics Platform"/>
            <consortium name="The Broad Institute Genome Sequencing Center for Infectious Disease"/>
            <person name="Wu L."/>
            <person name="Ma J."/>
        </authorList>
    </citation>
    <scope>NUCLEOTIDE SEQUENCE [LARGE SCALE GENOMIC DNA]</scope>
    <source>
        <strain evidence="4">JCM 4788</strain>
    </source>
</reference>
<sequence length="78" mass="8209">MCVEWAPGSVSAIAPTQGESEWAKSSHSEGNGGDCLEWAPRPTPATIPLRDSKRPYAPGLLIPAPSWSAFLAYLKAGA</sequence>
<proteinExistence type="predicted"/>
<evidence type="ECO:0000256" key="1">
    <source>
        <dbReference type="SAM" id="MobiDB-lite"/>
    </source>
</evidence>
<keyword evidence="4" id="KW-1185">Reference proteome</keyword>
<gene>
    <name evidence="3" type="ORF">GCM10010357_25990</name>
</gene>
<comment type="caution">
    <text evidence="3">The sequence shown here is derived from an EMBL/GenBank/DDBJ whole genome shotgun (WGS) entry which is preliminary data.</text>
</comment>
<evidence type="ECO:0000313" key="3">
    <source>
        <dbReference type="EMBL" id="GAA0403781.1"/>
    </source>
</evidence>
<feature type="region of interest" description="Disordered" evidence="1">
    <location>
        <begin position="1"/>
        <end position="43"/>
    </location>
</feature>
<evidence type="ECO:0000313" key="4">
    <source>
        <dbReference type="Proteomes" id="UP001500879"/>
    </source>
</evidence>
<dbReference type="Proteomes" id="UP001500879">
    <property type="component" value="Unassembled WGS sequence"/>
</dbReference>
<name>A0ABP3II08_9ACTN</name>
<evidence type="ECO:0000259" key="2">
    <source>
        <dbReference type="Pfam" id="PF04149"/>
    </source>
</evidence>
<dbReference type="InterPro" id="IPR007278">
    <property type="entry name" value="DUF397"/>
</dbReference>
<dbReference type="Pfam" id="PF04149">
    <property type="entry name" value="DUF397"/>
    <property type="match status" value="1"/>
</dbReference>
<accession>A0ABP3II08</accession>
<protein>
    <recommendedName>
        <fullName evidence="2">DUF397 domain-containing protein</fullName>
    </recommendedName>
</protein>